<evidence type="ECO:0000256" key="11">
    <source>
        <dbReference type="ARBA" id="ARBA00023136"/>
    </source>
</evidence>
<keyword evidence="6 15" id="KW-0349">Heme</keyword>
<evidence type="ECO:0000256" key="4">
    <source>
        <dbReference type="ARBA" id="ARBA00022475"/>
    </source>
</evidence>
<dbReference type="STRING" id="1509407.A0A0L1IRB9"/>
<feature type="signal peptide" evidence="16">
    <location>
        <begin position="1"/>
        <end position="17"/>
    </location>
</feature>
<evidence type="ECO:0000313" key="18">
    <source>
        <dbReference type="EMBL" id="KNG82019.1"/>
    </source>
</evidence>
<evidence type="ECO:0000256" key="12">
    <source>
        <dbReference type="ARBA" id="ARBA00023157"/>
    </source>
</evidence>
<dbReference type="PROSITE" id="PS52012">
    <property type="entry name" value="CFEM"/>
    <property type="match status" value="1"/>
</dbReference>
<sequence length="96" mass="10387">MQLVHHLIVLFASLAVAQNLPNIPPCAVSCLITALQGDGCPSITDFACHCQKPELVPKVTPCVAQACPLAEQSCTPFTNPYEVQELTEELFFKSCL</sequence>
<dbReference type="PANTHER" id="PTHR37928:SF2">
    <property type="entry name" value="GPI ANCHORED CFEM DOMAIN PROTEIN (AFU_ORTHOLOGUE AFUA_6G10580)"/>
    <property type="match status" value="1"/>
</dbReference>
<feature type="domain" description="CFEM" evidence="17">
    <location>
        <begin position="1"/>
        <end position="96"/>
    </location>
</feature>
<evidence type="ECO:0000256" key="14">
    <source>
        <dbReference type="ARBA" id="ARBA00023288"/>
    </source>
</evidence>
<keyword evidence="9 16" id="KW-0732">Signal</keyword>
<dbReference type="EMBL" id="JNOM01000387">
    <property type="protein sequence ID" value="KNG82019.1"/>
    <property type="molecule type" value="Genomic_DNA"/>
</dbReference>
<evidence type="ECO:0000256" key="7">
    <source>
        <dbReference type="ARBA" id="ARBA00022622"/>
    </source>
</evidence>
<organism evidence="18 19">
    <name type="scientific">Aspergillus nomiae NRRL (strain ATCC 15546 / NRRL 13137 / CBS 260.88 / M93)</name>
    <dbReference type="NCBI Taxonomy" id="1509407"/>
    <lineage>
        <taxon>Eukaryota</taxon>
        <taxon>Fungi</taxon>
        <taxon>Dikarya</taxon>
        <taxon>Ascomycota</taxon>
        <taxon>Pezizomycotina</taxon>
        <taxon>Eurotiomycetes</taxon>
        <taxon>Eurotiomycetidae</taxon>
        <taxon>Eurotiales</taxon>
        <taxon>Aspergillaceae</taxon>
        <taxon>Aspergillus</taxon>
        <taxon>Aspergillus subgen. Circumdati</taxon>
    </lineage>
</organism>
<evidence type="ECO:0000256" key="16">
    <source>
        <dbReference type="SAM" id="SignalP"/>
    </source>
</evidence>
<dbReference type="InterPro" id="IPR051735">
    <property type="entry name" value="CFEM_domain"/>
</dbReference>
<dbReference type="PANTHER" id="PTHR37928">
    <property type="entry name" value="CFEM DOMAIN PROTEIN (AFU_ORTHOLOGUE AFUA_6G14090)"/>
    <property type="match status" value="1"/>
</dbReference>
<protein>
    <submittedName>
        <fullName evidence="18">GPI anchored CFEM domain protein</fullName>
    </submittedName>
</protein>
<evidence type="ECO:0000256" key="5">
    <source>
        <dbReference type="ARBA" id="ARBA00022525"/>
    </source>
</evidence>
<evidence type="ECO:0000256" key="6">
    <source>
        <dbReference type="ARBA" id="ARBA00022617"/>
    </source>
</evidence>
<evidence type="ECO:0000313" key="19">
    <source>
        <dbReference type="Proteomes" id="UP000037505"/>
    </source>
</evidence>
<dbReference type="GO" id="GO:0046872">
    <property type="term" value="F:metal ion binding"/>
    <property type="evidence" value="ECO:0007669"/>
    <property type="project" value="UniProtKB-UniRule"/>
</dbReference>
<evidence type="ECO:0000256" key="15">
    <source>
        <dbReference type="PROSITE-ProRule" id="PRU01356"/>
    </source>
</evidence>
<dbReference type="OrthoDB" id="3767534at2759"/>
<dbReference type="GO" id="GO:0005886">
    <property type="term" value="C:plasma membrane"/>
    <property type="evidence" value="ECO:0007669"/>
    <property type="project" value="UniProtKB-SubCell"/>
</dbReference>
<dbReference type="RefSeq" id="XP_015402942.1">
    <property type="nucleotide sequence ID" value="XM_015555061.1"/>
</dbReference>
<dbReference type="GO" id="GO:0005576">
    <property type="term" value="C:extracellular region"/>
    <property type="evidence" value="ECO:0007669"/>
    <property type="project" value="UniProtKB-SubCell"/>
</dbReference>
<keyword evidence="13" id="KW-0325">Glycoprotein</keyword>
<evidence type="ECO:0000256" key="13">
    <source>
        <dbReference type="ARBA" id="ARBA00023180"/>
    </source>
</evidence>
<evidence type="ECO:0000259" key="17">
    <source>
        <dbReference type="PROSITE" id="PS52012"/>
    </source>
</evidence>
<accession>A0A0L1IRB9</accession>
<name>A0A0L1IRB9_ASPN3</name>
<keyword evidence="19" id="KW-1185">Reference proteome</keyword>
<evidence type="ECO:0000256" key="8">
    <source>
        <dbReference type="ARBA" id="ARBA00022723"/>
    </source>
</evidence>
<evidence type="ECO:0000256" key="9">
    <source>
        <dbReference type="ARBA" id="ARBA00022729"/>
    </source>
</evidence>
<keyword evidence="12" id="KW-1015">Disulfide bond</keyword>
<comment type="similarity">
    <text evidence="3">Belongs to the RBT5 family.</text>
</comment>
<reference evidence="18 19" key="1">
    <citation type="submission" date="2014-06" db="EMBL/GenBank/DDBJ databases">
        <title>The Genome of the Aflatoxigenic Filamentous Fungus Aspergillus nomius.</title>
        <authorList>
            <person name="Moore M.G."/>
            <person name="Shannon B.M."/>
            <person name="Brian M.M."/>
        </authorList>
    </citation>
    <scope>NUCLEOTIDE SEQUENCE [LARGE SCALE GENOMIC DNA]</scope>
    <source>
        <strain evidence="18 19">NRRL 13137</strain>
    </source>
</reference>
<keyword evidence="7" id="KW-0336">GPI-anchor</keyword>
<dbReference type="SMART" id="SM00747">
    <property type="entry name" value="CFEM"/>
    <property type="match status" value="1"/>
</dbReference>
<dbReference type="Proteomes" id="UP000037505">
    <property type="component" value="Unassembled WGS sequence"/>
</dbReference>
<gene>
    <name evidence="18" type="ORF">ANOM_009805</name>
</gene>
<comment type="caution">
    <text evidence="18">The sequence shown here is derived from an EMBL/GenBank/DDBJ whole genome shotgun (WGS) entry which is preliminary data.</text>
</comment>
<keyword evidence="8 15" id="KW-0479">Metal-binding</keyword>
<keyword evidence="5" id="KW-0964">Secreted</keyword>
<evidence type="ECO:0000256" key="10">
    <source>
        <dbReference type="ARBA" id="ARBA00023004"/>
    </source>
</evidence>
<feature type="chain" id="PRO_5005552823" evidence="16">
    <location>
        <begin position="18"/>
        <end position="96"/>
    </location>
</feature>
<evidence type="ECO:0000256" key="1">
    <source>
        <dbReference type="ARBA" id="ARBA00004609"/>
    </source>
</evidence>
<dbReference type="GO" id="GO:0098552">
    <property type="term" value="C:side of membrane"/>
    <property type="evidence" value="ECO:0007669"/>
    <property type="project" value="UniProtKB-KW"/>
</dbReference>
<comment type="subcellular location">
    <subcellularLocation>
        <location evidence="1">Cell membrane</location>
        <topology evidence="1">Lipid-anchor</topology>
        <topology evidence="1">GPI-anchor</topology>
    </subcellularLocation>
    <subcellularLocation>
        <location evidence="2">Secreted</location>
    </subcellularLocation>
</comment>
<dbReference type="Pfam" id="PF05730">
    <property type="entry name" value="CFEM"/>
    <property type="match status" value="1"/>
</dbReference>
<evidence type="ECO:0000256" key="3">
    <source>
        <dbReference type="ARBA" id="ARBA00010031"/>
    </source>
</evidence>
<comment type="caution">
    <text evidence="15">Lacks conserved residue(s) required for the propagation of feature annotation.</text>
</comment>
<evidence type="ECO:0000256" key="2">
    <source>
        <dbReference type="ARBA" id="ARBA00004613"/>
    </source>
</evidence>
<dbReference type="AlphaFoldDB" id="A0A0L1IRB9"/>
<dbReference type="InterPro" id="IPR008427">
    <property type="entry name" value="Extracellular_membr_CFEM_dom"/>
</dbReference>
<keyword evidence="14" id="KW-0449">Lipoprotein</keyword>
<feature type="binding site" description="axial binding residue" evidence="15">
    <location>
        <position position="45"/>
    </location>
    <ligand>
        <name>heme</name>
        <dbReference type="ChEBI" id="CHEBI:30413"/>
    </ligand>
    <ligandPart>
        <name>Fe</name>
        <dbReference type="ChEBI" id="CHEBI:18248"/>
    </ligandPart>
</feature>
<keyword evidence="10 15" id="KW-0408">Iron</keyword>
<proteinExistence type="inferred from homology"/>
<keyword evidence="11" id="KW-0472">Membrane</keyword>
<keyword evidence="4" id="KW-1003">Cell membrane</keyword>
<dbReference type="GeneID" id="26811609"/>